<keyword evidence="2" id="KW-1185">Reference proteome</keyword>
<dbReference type="Proteomes" id="UP000002931">
    <property type="component" value="Unassembled WGS sequence"/>
</dbReference>
<evidence type="ECO:0000313" key="2">
    <source>
        <dbReference type="Proteomes" id="UP000002931"/>
    </source>
</evidence>
<comment type="caution">
    <text evidence="1">The sequence shown here is derived from an EMBL/GenBank/DDBJ whole genome shotgun (WGS) entry which is preliminary data.</text>
</comment>
<evidence type="ECO:0008006" key="3">
    <source>
        <dbReference type="Google" id="ProtNLM"/>
    </source>
</evidence>
<dbReference type="STRING" id="314271.RB2654_08807"/>
<dbReference type="OrthoDB" id="7278101at2"/>
<organism evidence="1 2">
    <name type="scientific">Maritimibacter alkaliphilus HTCC2654</name>
    <dbReference type="NCBI Taxonomy" id="314271"/>
    <lineage>
        <taxon>Bacteria</taxon>
        <taxon>Pseudomonadati</taxon>
        <taxon>Pseudomonadota</taxon>
        <taxon>Alphaproteobacteria</taxon>
        <taxon>Rhodobacterales</taxon>
        <taxon>Roseobacteraceae</taxon>
        <taxon>Maritimibacter</taxon>
    </lineage>
</organism>
<dbReference type="AlphaFoldDB" id="A3VHV2"/>
<accession>A3VHV2</accession>
<sequence>MEYADLVETILKRGNLTLTPDEAAVLETAPDDYLPARRILGAHAFNTGDTAKAVEITRAVYELEPNRENASNLISALTRANLVDEALAVASDDRTPIPDVLRASYMSELNGRKGNLEENRRWSIRALELKETEAPVLGDRPAPVVHRFDPERPERNIISYSLWGNGARYLEGAVRNAIVARYVYPGWTPRFYIDESVPEAARKELRANGAQLRMVPSLPANRYGLFWRFLVEDDRDVDIYVCRDADSVPTIRERVAVQDWLNSGQPFHVMRDFLTHSELILAGLWGAHRGNIPGMGKRILAFAKSREKVLNSRVDDQLFLRREVWPWMRDRVFVQDSAFGYGESAPFSPDYPLPGRMHVGQDDYAHREAQAQLRAVKAAGYRVRRKDADG</sequence>
<name>A3VHV2_9RHOB</name>
<reference evidence="1 2" key="1">
    <citation type="journal article" date="2010" name="J. Bacteriol.">
        <title>Genome sequences of Pelagibaca bermudensis HTCC2601T and Maritimibacter alkaliphilus HTCC2654T, the type strains of two marine Roseobacter genera.</title>
        <authorList>
            <person name="Thrash J.C."/>
            <person name="Cho J.C."/>
            <person name="Ferriera S."/>
            <person name="Johnson J."/>
            <person name="Vergin K.L."/>
            <person name="Giovannoni S.J."/>
        </authorList>
    </citation>
    <scope>NUCLEOTIDE SEQUENCE [LARGE SCALE GENOMIC DNA]</scope>
    <source>
        <strain evidence="1 2">HTCC2654</strain>
    </source>
</reference>
<dbReference type="InterPro" id="IPR011990">
    <property type="entry name" value="TPR-like_helical_dom_sf"/>
</dbReference>
<dbReference type="RefSeq" id="WP_008330620.1">
    <property type="nucleotide sequence ID" value="NZ_CH902578.1"/>
</dbReference>
<dbReference type="eggNOG" id="COG0457">
    <property type="taxonomic scope" value="Bacteria"/>
</dbReference>
<evidence type="ECO:0000313" key="1">
    <source>
        <dbReference type="EMBL" id="EAQ12293.1"/>
    </source>
</evidence>
<dbReference type="HOGENOM" id="CLU_051626_0_0_5"/>
<protein>
    <recommendedName>
        <fullName evidence="3">Tetratricopeptide repeat protein</fullName>
    </recommendedName>
</protein>
<dbReference type="EMBL" id="AAMT01000009">
    <property type="protein sequence ID" value="EAQ12293.1"/>
    <property type="molecule type" value="Genomic_DNA"/>
</dbReference>
<dbReference type="SUPFAM" id="SSF48452">
    <property type="entry name" value="TPR-like"/>
    <property type="match status" value="1"/>
</dbReference>
<gene>
    <name evidence="1" type="ORF">RB2654_08807</name>
</gene>
<proteinExistence type="predicted"/>